<gene>
    <name evidence="1" type="ORF">PGT21_012911</name>
</gene>
<organism evidence="1 2">
    <name type="scientific">Puccinia graminis f. sp. tritici</name>
    <dbReference type="NCBI Taxonomy" id="56615"/>
    <lineage>
        <taxon>Eukaryota</taxon>
        <taxon>Fungi</taxon>
        <taxon>Dikarya</taxon>
        <taxon>Basidiomycota</taxon>
        <taxon>Pucciniomycotina</taxon>
        <taxon>Pucciniomycetes</taxon>
        <taxon>Pucciniales</taxon>
        <taxon>Pucciniaceae</taxon>
        <taxon>Puccinia</taxon>
    </lineage>
</organism>
<dbReference type="EMBL" id="VSWC01000016">
    <property type="protein sequence ID" value="KAA1111816.1"/>
    <property type="molecule type" value="Genomic_DNA"/>
</dbReference>
<dbReference type="AlphaFoldDB" id="A0A5B0QF13"/>
<comment type="caution">
    <text evidence="1">The sequence shown here is derived from an EMBL/GenBank/DDBJ whole genome shotgun (WGS) entry which is preliminary data.</text>
</comment>
<protein>
    <submittedName>
        <fullName evidence="1">Uncharacterized protein</fullName>
    </submittedName>
</protein>
<keyword evidence="2" id="KW-1185">Reference proteome</keyword>
<reference evidence="1 2" key="1">
    <citation type="submission" date="2019-05" db="EMBL/GenBank/DDBJ databases">
        <title>Emergence of the Ug99 lineage of the wheat stem rust pathogen through somatic hybridization.</title>
        <authorList>
            <person name="Li F."/>
            <person name="Upadhyaya N.M."/>
            <person name="Sperschneider J."/>
            <person name="Matny O."/>
            <person name="Nguyen-Phuc H."/>
            <person name="Mago R."/>
            <person name="Raley C."/>
            <person name="Miller M.E."/>
            <person name="Silverstein K.A.T."/>
            <person name="Henningsen E."/>
            <person name="Hirsch C.D."/>
            <person name="Visser B."/>
            <person name="Pretorius Z.A."/>
            <person name="Steffenson B.J."/>
            <person name="Schwessinger B."/>
            <person name="Dodds P.N."/>
            <person name="Figueroa M."/>
        </authorList>
    </citation>
    <scope>NUCLEOTIDE SEQUENCE [LARGE SCALE GENOMIC DNA]</scope>
    <source>
        <strain evidence="1">21-0</strain>
    </source>
</reference>
<name>A0A5B0QF13_PUCGR</name>
<accession>A0A5B0QF13</accession>
<sequence length="84" mass="9764">MILLWNSLENLSTLQRQLRKSARRNRLRTTVNGAKSKFVEDTIQMQIYEKIGMGQTKPDVMDPAVPIKVLQFKQGQKTPYSKRD</sequence>
<evidence type="ECO:0000313" key="1">
    <source>
        <dbReference type="EMBL" id="KAA1111816.1"/>
    </source>
</evidence>
<dbReference type="Proteomes" id="UP000324748">
    <property type="component" value="Unassembled WGS sequence"/>
</dbReference>
<evidence type="ECO:0000313" key="2">
    <source>
        <dbReference type="Proteomes" id="UP000324748"/>
    </source>
</evidence>
<proteinExistence type="predicted"/>